<gene>
    <name evidence="1" type="ORF">GIB67_012311</name>
</gene>
<dbReference type="EMBL" id="JACGCM010001215">
    <property type="protein sequence ID" value="KAF6158894.1"/>
    <property type="molecule type" value="Genomic_DNA"/>
</dbReference>
<dbReference type="PANTHER" id="PTHR33107">
    <property type="entry name" value="KUNITZ TRYPSIN INHIBITOR 2"/>
    <property type="match status" value="1"/>
</dbReference>
<reference evidence="1 2" key="1">
    <citation type="journal article" date="2020" name="IScience">
        <title>Genome Sequencing of the Endangered Kingdonia uniflora (Circaeasteraceae, Ranunculales) Reveals Potential Mechanisms of Evolutionary Specialization.</title>
        <authorList>
            <person name="Sun Y."/>
            <person name="Deng T."/>
            <person name="Zhang A."/>
            <person name="Moore M.J."/>
            <person name="Landis J.B."/>
            <person name="Lin N."/>
            <person name="Zhang H."/>
            <person name="Zhang X."/>
            <person name="Huang J."/>
            <person name="Zhang X."/>
            <person name="Sun H."/>
            <person name="Wang H."/>
        </authorList>
    </citation>
    <scope>NUCLEOTIDE SEQUENCE [LARGE SCALE GENOMIC DNA]</scope>
    <source>
        <strain evidence="1">TB1705</strain>
        <tissue evidence="1">Leaf</tissue>
    </source>
</reference>
<protein>
    <submittedName>
        <fullName evidence="1">Uncharacterized protein</fullName>
    </submittedName>
</protein>
<sequence length="99" mass="10989">MKTSFLLSLYLCFNYRLSLFLFSLAIESLVIFANSATKTIHDVTGQKLQAGTEYYILVVFQGNGGLTAGSPKNWTFPFDVVQEQHEVSNGLPLILSPVK</sequence>
<evidence type="ECO:0000313" key="2">
    <source>
        <dbReference type="Proteomes" id="UP000541444"/>
    </source>
</evidence>
<dbReference type="InterPro" id="IPR011065">
    <property type="entry name" value="Kunitz_inhibitor_STI-like_sf"/>
</dbReference>
<dbReference type="Proteomes" id="UP000541444">
    <property type="component" value="Unassembled WGS sequence"/>
</dbReference>
<dbReference type="AlphaFoldDB" id="A0A7J7MVM8"/>
<organism evidence="1 2">
    <name type="scientific">Kingdonia uniflora</name>
    <dbReference type="NCBI Taxonomy" id="39325"/>
    <lineage>
        <taxon>Eukaryota</taxon>
        <taxon>Viridiplantae</taxon>
        <taxon>Streptophyta</taxon>
        <taxon>Embryophyta</taxon>
        <taxon>Tracheophyta</taxon>
        <taxon>Spermatophyta</taxon>
        <taxon>Magnoliopsida</taxon>
        <taxon>Ranunculales</taxon>
        <taxon>Circaeasteraceae</taxon>
        <taxon>Kingdonia</taxon>
    </lineage>
</organism>
<dbReference type="PROSITE" id="PS00283">
    <property type="entry name" value="SOYBEAN_KUNITZ"/>
    <property type="match status" value="1"/>
</dbReference>
<evidence type="ECO:0000313" key="1">
    <source>
        <dbReference type="EMBL" id="KAF6158894.1"/>
    </source>
</evidence>
<dbReference type="PANTHER" id="PTHR33107:SF5">
    <property type="entry name" value="KUNITZ TRYPSIN INHIBITOR 5"/>
    <property type="match status" value="1"/>
</dbReference>
<proteinExistence type="predicted"/>
<dbReference type="Gene3D" id="2.80.10.50">
    <property type="match status" value="1"/>
</dbReference>
<accession>A0A7J7MVM8</accession>
<dbReference type="Pfam" id="PF00197">
    <property type="entry name" value="Kunitz_legume"/>
    <property type="match status" value="1"/>
</dbReference>
<dbReference type="PRINTS" id="PR00291">
    <property type="entry name" value="KUNITZINHBTR"/>
</dbReference>
<name>A0A7J7MVM8_9MAGN</name>
<comment type="caution">
    <text evidence="1">The sequence shown here is derived from an EMBL/GenBank/DDBJ whole genome shotgun (WGS) entry which is preliminary data.</text>
</comment>
<dbReference type="OrthoDB" id="1872570at2759"/>
<dbReference type="SUPFAM" id="SSF50386">
    <property type="entry name" value="STI-like"/>
    <property type="match status" value="1"/>
</dbReference>
<keyword evidence="2" id="KW-1185">Reference proteome</keyword>
<dbReference type="InterPro" id="IPR002160">
    <property type="entry name" value="Prot_inh_Kunz-lg"/>
</dbReference>
<dbReference type="GO" id="GO:0004866">
    <property type="term" value="F:endopeptidase inhibitor activity"/>
    <property type="evidence" value="ECO:0007669"/>
    <property type="project" value="InterPro"/>
</dbReference>